<evidence type="ECO:0000313" key="6">
    <source>
        <dbReference type="EMBL" id="OAE27064.1"/>
    </source>
</evidence>
<feature type="compositionally biased region" description="Polar residues" evidence="5">
    <location>
        <begin position="527"/>
        <end position="537"/>
    </location>
</feature>
<dbReference type="GO" id="GO:0006364">
    <property type="term" value="P:rRNA processing"/>
    <property type="evidence" value="ECO:0007669"/>
    <property type="project" value="UniProtKB-KW"/>
</dbReference>
<feature type="compositionally biased region" description="Polar residues" evidence="5">
    <location>
        <begin position="480"/>
        <end position="493"/>
    </location>
</feature>
<dbReference type="PANTHER" id="PTHR13026:SF0">
    <property type="entry name" value="RIBOSOMAL RNA PROCESSING 1B"/>
    <property type="match status" value="1"/>
</dbReference>
<evidence type="ECO:0000256" key="1">
    <source>
        <dbReference type="ARBA" id="ARBA00004123"/>
    </source>
</evidence>
<name>A0A176W1X5_MARPO</name>
<accession>A0A176W1X5</accession>
<feature type="compositionally biased region" description="Basic residues" evidence="5">
    <location>
        <begin position="672"/>
        <end position="681"/>
    </location>
</feature>
<keyword evidence="3" id="KW-0698">rRNA processing</keyword>
<dbReference type="Pfam" id="PF05997">
    <property type="entry name" value="Nop52"/>
    <property type="match status" value="1"/>
</dbReference>
<dbReference type="GO" id="GO:0005634">
    <property type="term" value="C:nucleus"/>
    <property type="evidence" value="ECO:0007669"/>
    <property type="project" value="UniProtKB-SubCell"/>
</dbReference>
<dbReference type="InterPro" id="IPR010301">
    <property type="entry name" value="RRP1"/>
</dbReference>
<feature type="compositionally biased region" description="Low complexity" evidence="5">
    <location>
        <begin position="550"/>
        <end position="559"/>
    </location>
</feature>
<dbReference type="GO" id="GO:0030688">
    <property type="term" value="C:preribosome, small subunit precursor"/>
    <property type="evidence" value="ECO:0007669"/>
    <property type="project" value="InterPro"/>
</dbReference>
<feature type="region of interest" description="Disordered" evidence="5">
    <location>
        <begin position="606"/>
        <end position="681"/>
    </location>
</feature>
<protein>
    <submittedName>
        <fullName evidence="6">Uncharacterized protein</fullName>
    </submittedName>
</protein>
<reference evidence="6" key="1">
    <citation type="submission" date="2016-03" db="EMBL/GenBank/DDBJ databases">
        <title>Mechanisms controlling the formation of the plant cell surface in tip-growing cells are functionally conserved among land plants.</title>
        <authorList>
            <person name="Honkanen S."/>
            <person name="Jones V.A."/>
            <person name="Morieri G."/>
            <person name="Champion C."/>
            <person name="Hetherington A.J."/>
            <person name="Kelly S."/>
            <person name="Saint-Marcoux D."/>
            <person name="Proust H."/>
            <person name="Prescott H."/>
            <person name="Dolan L."/>
        </authorList>
    </citation>
    <scope>NUCLEOTIDE SEQUENCE [LARGE SCALE GENOMIC DNA]</scope>
    <source>
        <tissue evidence="6">Whole gametophyte</tissue>
    </source>
</reference>
<comment type="similarity">
    <text evidence="2">Belongs to the RRP1 family.</text>
</comment>
<evidence type="ECO:0000256" key="4">
    <source>
        <dbReference type="ARBA" id="ARBA00023242"/>
    </source>
</evidence>
<dbReference type="PANTHER" id="PTHR13026">
    <property type="entry name" value="NNP-1 PROTEIN NOVEL NUCLEAR PROTEIN 1 NOP52"/>
    <property type="match status" value="1"/>
</dbReference>
<gene>
    <name evidence="6" type="ORF">AXG93_1440s1200</name>
</gene>
<proteinExistence type="inferred from homology"/>
<comment type="subcellular location">
    <subcellularLocation>
        <location evidence="1">Nucleus</location>
    </subcellularLocation>
</comment>
<keyword evidence="7" id="KW-1185">Reference proteome</keyword>
<comment type="caution">
    <text evidence="6">The sequence shown here is derived from an EMBL/GenBank/DDBJ whole genome shotgun (WGS) entry which is preliminary data.</text>
</comment>
<feature type="region of interest" description="Disordered" evidence="5">
    <location>
        <begin position="373"/>
        <end position="566"/>
    </location>
</feature>
<sequence length="681" mass="75379">MSSALASGFCSVGKSCLSCARSALFHPRRDFCCSIGAIFYHKFADTGQGSNPVLTRKLASTDKRTRDKAVALLALWISCQQEVDEDNLKKVWKGLFYCVWHADKAPVQQELIENLAGLLDKADPEVSITFFKVFLSTMRREWGGIDQLRLDKFYLLLRRFLSHMFKVLETRGWDQGITVKFMEALEERAFLANDKFPALGVNLHFADVYWDEFRKFLPAPRGVLGLLLEPFISILSRSTDKVMLKRVRDNIFNPLAEDGRNLSQDIKEKDGSEKKARTLGYLLHSTPVVSRLFELASTASTPQANRKVLYELHDEFSKVAKALDSIDQAVYDRYFQAKETNIVGQLAQGDAEDVVEEGGRMSRSRLRRRQARAQALGVKDPVSFKSKKSSKSKTTLGKKNRDEELNGNGDHQAVEVEGGEGGDGGEPPAKKKRNSKSAVVTAGVNLPLLQKRLSKKKEKKKKKDVVSTVSEESSLGAASVTESAVVQPSSTPTGVAENGHRSINDVTMNLEKQFDFVAAEDEDRSPKSSGSQDSSCETRGKKKRKKDKIAAQAASQAASMVEDVPDVPQEAADVVTPSNNDDNSDVVVKKSKKVRFALRNNIVWKPQGPLPPLSVRTPPSATPRGSALKVGVPPGPIRTRPIRVTRGTGMKSRKRVTKQYISASSQKPTRTSARKVRRQSV</sequence>
<feature type="compositionally biased region" description="Polar residues" evidence="5">
    <location>
        <begin position="659"/>
        <end position="671"/>
    </location>
</feature>
<evidence type="ECO:0000256" key="2">
    <source>
        <dbReference type="ARBA" id="ARBA00006374"/>
    </source>
</evidence>
<evidence type="ECO:0000256" key="5">
    <source>
        <dbReference type="SAM" id="MobiDB-lite"/>
    </source>
</evidence>
<feature type="compositionally biased region" description="Basic residues" evidence="5">
    <location>
        <begin position="452"/>
        <end position="463"/>
    </location>
</feature>
<evidence type="ECO:0000313" key="7">
    <source>
        <dbReference type="Proteomes" id="UP000077202"/>
    </source>
</evidence>
<evidence type="ECO:0000256" key="3">
    <source>
        <dbReference type="ARBA" id="ARBA00022552"/>
    </source>
</evidence>
<dbReference type="EMBL" id="LVLJ01001998">
    <property type="protein sequence ID" value="OAE27064.1"/>
    <property type="molecule type" value="Genomic_DNA"/>
</dbReference>
<organism evidence="6 7">
    <name type="scientific">Marchantia polymorpha subsp. ruderalis</name>
    <dbReference type="NCBI Taxonomy" id="1480154"/>
    <lineage>
        <taxon>Eukaryota</taxon>
        <taxon>Viridiplantae</taxon>
        <taxon>Streptophyta</taxon>
        <taxon>Embryophyta</taxon>
        <taxon>Marchantiophyta</taxon>
        <taxon>Marchantiopsida</taxon>
        <taxon>Marchantiidae</taxon>
        <taxon>Marchantiales</taxon>
        <taxon>Marchantiaceae</taxon>
        <taxon>Marchantia</taxon>
    </lineage>
</organism>
<dbReference type="AlphaFoldDB" id="A0A176W1X5"/>
<dbReference type="Proteomes" id="UP000077202">
    <property type="component" value="Unassembled WGS sequence"/>
</dbReference>
<keyword evidence="4" id="KW-0539">Nucleus</keyword>